<dbReference type="GO" id="GO:0046872">
    <property type="term" value="F:metal ion binding"/>
    <property type="evidence" value="ECO:0007669"/>
    <property type="project" value="UniProtKB-KW"/>
</dbReference>
<dbReference type="GO" id="GO:0008758">
    <property type="term" value="F:UDP-2,3-diacylglucosamine hydrolase activity"/>
    <property type="evidence" value="ECO:0007669"/>
    <property type="project" value="TreeGrafter"/>
</dbReference>
<dbReference type="RefSeq" id="WP_115542405.1">
    <property type="nucleotide sequence ID" value="NZ_NXLQ01000002.1"/>
</dbReference>
<feature type="transmembrane region" description="Helical" evidence="3">
    <location>
        <begin position="37"/>
        <end position="57"/>
    </location>
</feature>
<dbReference type="AlphaFoldDB" id="A0A3D8IPC0"/>
<keyword evidence="3" id="KW-1133">Transmembrane helix</keyword>
<reference evidence="5 6" key="1">
    <citation type="submission" date="2018-04" db="EMBL/GenBank/DDBJ databases">
        <title>Novel Campyloabacter and Helicobacter Species and Strains.</title>
        <authorList>
            <person name="Mannion A.J."/>
            <person name="Shen Z."/>
            <person name="Fox J.G."/>
        </authorList>
    </citation>
    <scope>NUCLEOTIDE SEQUENCE [LARGE SCALE GENOMIC DNA]</scope>
    <source>
        <strain evidence="5 6">MIT 17-337</strain>
    </source>
</reference>
<dbReference type="InterPro" id="IPR029052">
    <property type="entry name" value="Metallo-depent_PP-like"/>
</dbReference>
<keyword evidence="6" id="KW-1185">Reference proteome</keyword>
<organism evidence="5 6">
    <name type="scientific">Helicobacter didelphidarum</name>
    <dbReference type="NCBI Taxonomy" id="2040648"/>
    <lineage>
        <taxon>Bacteria</taxon>
        <taxon>Pseudomonadati</taxon>
        <taxon>Campylobacterota</taxon>
        <taxon>Epsilonproteobacteria</taxon>
        <taxon>Campylobacterales</taxon>
        <taxon>Helicobacteraceae</taxon>
        <taxon>Helicobacter</taxon>
    </lineage>
</organism>
<gene>
    <name evidence="5" type="ORF">CQA53_02320</name>
</gene>
<evidence type="ECO:0000256" key="1">
    <source>
        <dbReference type="ARBA" id="ARBA00022723"/>
    </source>
</evidence>
<evidence type="ECO:0000313" key="6">
    <source>
        <dbReference type="Proteomes" id="UP000256379"/>
    </source>
</evidence>
<dbReference type="Gene3D" id="3.60.21.10">
    <property type="match status" value="1"/>
</dbReference>
<feature type="transmembrane region" description="Helical" evidence="3">
    <location>
        <begin position="6"/>
        <end position="25"/>
    </location>
</feature>
<keyword evidence="1" id="KW-0479">Metal-binding</keyword>
<name>A0A3D8IPC0_9HELI</name>
<dbReference type="Pfam" id="PF00149">
    <property type="entry name" value="Metallophos"/>
    <property type="match status" value="1"/>
</dbReference>
<dbReference type="GO" id="GO:0009245">
    <property type="term" value="P:lipid A biosynthetic process"/>
    <property type="evidence" value="ECO:0007669"/>
    <property type="project" value="TreeGrafter"/>
</dbReference>
<dbReference type="CDD" id="cd07385">
    <property type="entry name" value="MPP_YkuE_C"/>
    <property type="match status" value="1"/>
</dbReference>
<accession>A0A3D8IPC0</accession>
<dbReference type="InterPro" id="IPR004843">
    <property type="entry name" value="Calcineurin-like_PHP"/>
</dbReference>
<proteinExistence type="predicted"/>
<feature type="domain" description="Calcineurin-like phosphoesterase" evidence="4">
    <location>
        <begin position="148"/>
        <end position="316"/>
    </location>
</feature>
<dbReference type="PANTHER" id="PTHR31302">
    <property type="entry name" value="TRANSMEMBRANE PROTEIN WITH METALLOPHOSPHOESTERASE DOMAIN-RELATED"/>
    <property type="match status" value="1"/>
</dbReference>
<comment type="caution">
    <text evidence="5">The sequence shown here is derived from an EMBL/GenBank/DDBJ whole genome shotgun (WGS) entry which is preliminary data.</text>
</comment>
<keyword evidence="3" id="KW-0472">Membrane</keyword>
<dbReference type="InterPro" id="IPR051158">
    <property type="entry name" value="Metallophosphoesterase_sf"/>
</dbReference>
<dbReference type="SUPFAM" id="SSF56300">
    <property type="entry name" value="Metallo-dependent phosphatases"/>
    <property type="match status" value="1"/>
</dbReference>
<keyword evidence="2" id="KW-0378">Hydrolase</keyword>
<dbReference type="EMBL" id="NXLQ01000002">
    <property type="protein sequence ID" value="RDU67108.1"/>
    <property type="molecule type" value="Genomic_DNA"/>
</dbReference>
<evidence type="ECO:0000259" key="4">
    <source>
        <dbReference type="Pfam" id="PF00149"/>
    </source>
</evidence>
<evidence type="ECO:0000256" key="2">
    <source>
        <dbReference type="ARBA" id="ARBA00022801"/>
    </source>
</evidence>
<keyword evidence="3" id="KW-0812">Transmembrane</keyword>
<sequence length="378" mass="43194">MPISMRIAFFIAVILLHVFIYFILFKNISASPMIKHLGKFIVFVNFFCIIIFLKLYHMQMNPILYTILSSTLGIFWISLSVAFLVFIIAMCIRFGFGYFTLYQLQPKILLIAWCVIGILVSLSFYLNAKKPSVVEQTIEIENLKQSLNVVLLTDLHIDVLMDKRKVAKLVQQSNELKPDIIILGGDIVDNYYPIVQESVKELGGLKAKYGTFYVLGNHEYYYDTYTILRALNNLGITTLINQNIVLRNLGINIAGVADLAGQRGTFKQSVLAPNIIKTLESSYERFPTIFISHQPKIIKYFNGENVSLVLSGHTHGGQIFPFHFLVMIEQPFLQGLHSFHHGNKDSQIYISKGAGWWGMPMRLFDTREISFLHLIPKQ</sequence>
<feature type="transmembrane region" description="Helical" evidence="3">
    <location>
        <begin position="63"/>
        <end position="96"/>
    </location>
</feature>
<feature type="transmembrane region" description="Helical" evidence="3">
    <location>
        <begin position="108"/>
        <end position="126"/>
    </location>
</feature>
<evidence type="ECO:0000313" key="5">
    <source>
        <dbReference type="EMBL" id="RDU67108.1"/>
    </source>
</evidence>
<dbReference type="OrthoDB" id="9780884at2"/>
<protein>
    <submittedName>
        <fullName evidence="5">Metallophosphoesterase</fullName>
    </submittedName>
</protein>
<evidence type="ECO:0000256" key="3">
    <source>
        <dbReference type="SAM" id="Phobius"/>
    </source>
</evidence>
<dbReference type="GO" id="GO:0016020">
    <property type="term" value="C:membrane"/>
    <property type="evidence" value="ECO:0007669"/>
    <property type="project" value="GOC"/>
</dbReference>
<dbReference type="Proteomes" id="UP000256379">
    <property type="component" value="Unassembled WGS sequence"/>
</dbReference>
<dbReference type="PANTHER" id="PTHR31302:SF31">
    <property type="entry name" value="PHOSPHODIESTERASE YAEI"/>
    <property type="match status" value="1"/>
</dbReference>